<keyword evidence="9" id="KW-0406">Ion transport</keyword>
<dbReference type="GO" id="GO:0006813">
    <property type="term" value="P:potassium ion transport"/>
    <property type="evidence" value="ECO:0007669"/>
    <property type="project" value="UniProtKB-KW"/>
</dbReference>
<dbReference type="Proteomes" id="UP000321272">
    <property type="component" value="Chromosome"/>
</dbReference>
<keyword evidence="6 11" id="KW-0812">Transmembrane</keyword>
<dbReference type="InterPro" id="IPR036291">
    <property type="entry name" value="NAD(P)-bd_dom_sf"/>
</dbReference>
<dbReference type="InterPro" id="IPR004771">
    <property type="entry name" value="K/H_exchanger"/>
</dbReference>
<feature type="domain" description="RCK N-terminal" evidence="12">
    <location>
        <begin position="398"/>
        <end position="514"/>
    </location>
</feature>
<evidence type="ECO:0000256" key="4">
    <source>
        <dbReference type="ARBA" id="ARBA00022449"/>
    </source>
</evidence>
<evidence type="ECO:0000256" key="7">
    <source>
        <dbReference type="ARBA" id="ARBA00022958"/>
    </source>
</evidence>
<feature type="transmembrane region" description="Helical" evidence="11">
    <location>
        <begin position="149"/>
        <end position="170"/>
    </location>
</feature>
<feature type="transmembrane region" description="Helical" evidence="11">
    <location>
        <begin position="268"/>
        <end position="286"/>
    </location>
</feature>
<feature type="transmembrane region" description="Helical" evidence="11">
    <location>
        <begin position="322"/>
        <end position="344"/>
    </location>
</feature>
<dbReference type="GO" id="GO:1902600">
    <property type="term" value="P:proton transmembrane transport"/>
    <property type="evidence" value="ECO:0007669"/>
    <property type="project" value="InterPro"/>
</dbReference>
<dbReference type="PANTHER" id="PTHR46157:SF4">
    <property type="entry name" value="K(+) EFFLUX ANTIPORTER 3, CHLOROPLASTIC"/>
    <property type="match status" value="1"/>
</dbReference>
<keyword evidence="5" id="KW-0633">Potassium transport</keyword>
<dbReference type="SUPFAM" id="SSF51735">
    <property type="entry name" value="NAD(P)-binding Rossmann-fold domains"/>
    <property type="match status" value="1"/>
</dbReference>
<dbReference type="Gene3D" id="1.20.1530.20">
    <property type="match status" value="1"/>
</dbReference>
<gene>
    <name evidence="13" type="ORF">FGL86_03440</name>
</gene>
<dbReference type="EMBL" id="CP042382">
    <property type="protein sequence ID" value="QEA38220.1"/>
    <property type="molecule type" value="Genomic_DNA"/>
</dbReference>
<sequence length="597" mass="65522">MDMLHSATILMGAAVIAVSISQSLGFGSVLGYIIAGLLIGPWGLNLISNSEDILHFSEIGVVLLLFIIGLGMKPARLWALRKSIFGLGATQVTITTLLLAALAAVLVDSWVTAVVVGFGLSLSSTAFALQLMMERRKLASPYGRSALRILLFQDLAAIPALVIIPIIAVTELGSSADILKDIFSTVATLAAFWLFARFLLRPMLRFVAAARIHEIFISAALLLVLGSALLMQAIGVSMALGAFLAGVLVADSEYRYQLESDIEPFKGLLLGLFFMAVGMTANLGLLTVEPVALVLIALAIVLCKGALLFSIARLVKLNNAQALLLAVYLCQGGEFGFILFTLSARHGLMSVELSELLIMAITLSMMMTPVLLYLVERLMKKSTVTEQLPNYDVIDAQEPKVIIAGFGRFGQIVSRLIRTQKIRFTAIEIDPGRVDFIRQLGSKIYYGDASQKQLLDTAGTSKAEILVLAIGDIETSLKIAAMVKRHYPDIRLFARARTRRHEMRLRELGADVIIRDTLLSSMHLAEQVLRSMGLSVEKAAYVKERFYRHDAETLDKQIAYLADQERLMQSQREALMELETLFAEDEMNFPEEEIHSK</sequence>
<keyword evidence="8 11" id="KW-1133">Transmembrane helix</keyword>
<dbReference type="PROSITE" id="PS51201">
    <property type="entry name" value="RCK_N"/>
    <property type="match status" value="1"/>
</dbReference>
<dbReference type="InterPro" id="IPR003148">
    <property type="entry name" value="RCK_N"/>
</dbReference>
<feature type="transmembrane region" description="Helical" evidence="11">
    <location>
        <begin position="182"/>
        <end position="200"/>
    </location>
</feature>
<dbReference type="Pfam" id="PF02254">
    <property type="entry name" value="TrkA_N"/>
    <property type="match status" value="1"/>
</dbReference>
<accession>A0A5B8STU6</accession>
<dbReference type="PANTHER" id="PTHR46157">
    <property type="entry name" value="K(+) EFFLUX ANTIPORTER 3, CHLOROPLASTIC"/>
    <property type="match status" value="1"/>
</dbReference>
<dbReference type="AlphaFoldDB" id="A0A5B8STU6"/>
<dbReference type="GO" id="GO:0008324">
    <property type="term" value="F:monoatomic cation transmembrane transporter activity"/>
    <property type="evidence" value="ECO:0007669"/>
    <property type="project" value="InterPro"/>
</dbReference>
<evidence type="ECO:0000256" key="3">
    <source>
        <dbReference type="ARBA" id="ARBA00022448"/>
    </source>
</evidence>
<evidence type="ECO:0000256" key="8">
    <source>
        <dbReference type="ARBA" id="ARBA00022989"/>
    </source>
</evidence>
<keyword evidence="14" id="KW-1185">Reference proteome</keyword>
<evidence type="ECO:0000313" key="13">
    <source>
        <dbReference type="EMBL" id="QEA38220.1"/>
    </source>
</evidence>
<evidence type="ECO:0000256" key="1">
    <source>
        <dbReference type="ARBA" id="ARBA00004127"/>
    </source>
</evidence>
<evidence type="ECO:0000256" key="5">
    <source>
        <dbReference type="ARBA" id="ARBA00022538"/>
    </source>
</evidence>
<dbReference type="Pfam" id="PF00999">
    <property type="entry name" value="Na_H_Exchanger"/>
    <property type="match status" value="1"/>
</dbReference>
<feature type="transmembrane region" description="Helical" evidence="11">
    <location>
        <begin position="110"/>
        <end position="129"/>
    </location>
</feature>
<evidence type="ECO:0000256" key="2">
    <source>
        <dbReference type="ARBA" id="ARBA00005551"/>
    </source>
</evidence>
<protein>
    <submittedName>
        <fullName evidence="13">Glutathione-regulated potassium-efflux system protein KefB</fullName>
    </submittedName>
</protein>
<dbReference type="InterPro" id="IPR038770">
    <property type="entry name" value="Na+/solute_symporter_sf"/>
</dbReference>
<comment type="similarity">
    <text evidence="2">Belongs to the monovalent cation:proton antiporter 2 (CPA2) transporter (TC 2.A.37) family.</text>
</comment>
<feature type="transmembrane region" description="Helical" evidence="11">
    <location>
        <begin position="212"/>
        <end position="230"/>
    </location>
</feature>
<dbReference type="NCBIfam" id="TIGR00932">
    <property type="entry name" value="2a37"/>
    <property type="match status" value="1"/>
</dbReference>
<evidence type="ECO:0000256" key="10">
    <source>
        <dbReference type="ARBA" id="ARBA00023136"/>
    </source>
</evidence>
<evidence type="ECO:0000313" key="14">
    <source>
        <dbReference type="Proteomes" id="UP000321272"/>
    </source>
</evidence>
<evidence type="ECO:0000256" key="11">
    <source>
        <dbReference type="SAM" id="Phobius"/>
    </source>
</evidence>
<feature type="transmembrane region" description="Helical" evidence="11">
    <location>
        <begin position="236"/>
        <end position="256"/>
    </location>
</feature>
<keyword evidence="7" id="KW-0630">Potassium</keyword>
<organism evidence="13 14">
    <name type="scientific">Pistricoccus aurantiacus</name>
    <dbReference type="NCBI Taxonomy" id="1883414"/>
    <lineage>
        <taxon>Bacteria</taxon>
        <taxon>Pseudomonadati</taxon>
        <taxon>Pseudomonadota</taxon>
        <taxon>Gammaproteobacteria</taxon>
        <taxon>Oceanospirillales</taxon>
        <taxon>Halomonadaceae</taxon>
        <taxon>Pistricoccus</taxon>
    </lineage>
</organism>
<dbReference type="GO" id="GO:0012505">
    <property type="term" value="C:endomembrane system"/>
    <property type="evidence" value="ECO:0007669"/>
    <property type="project" value="UniProtKB-SubCell"/>
</dbReference>
<keyword evidence="4" id="KW-0050">Antiport</keyword>
<dbReference type="GO" id="GO:0015297">
    <property type="term" value="F:antiporter activity"/>
    <property type="evidence" value="ECO:0007669"/>
    <property type="project" value="UniProtKB-KW"/>
</dbReference>
<proteinExistence type="inferred from homology"/>
<feature type="transmembrane region" description="Helical" evidence="11">
    <location>
        <begin position="84"/>
        <end position="104"/>
    </location>
</feature>
<evidence type="ECO:0000256" key="9">
    <source>
        <dbReference type="ARBA" id="ARBA00023065"/>
    </source>
</evidence>
<dbReference type="OrthoDB" id="9781411at2"/>
<feature type="transmembrane region" description="Helical" evidence="11">
    <location>
        <begin position="53"/>
        <end position="72"/>
    </location>
</feature>
<feature type="transmembrane region" description="Helical" evidence="11">
    <location>
        <begin position="292"/>
        <end position="315"/>
    </location>
</feature>
<dbReference type="InterPro" id="IPR006153">
    <property type="entry name" value="Cation/H_exchanger_TM"/>
</dbReference>
<reference evidence="13 14" key="1">
    <citation type="submission" date="2019-06" db="EMBL/GenBank/DDBJ databases">
        <title>Genome analyses of bacteria isolated from kimchi.</title>
        <authorList>
            <person name="Lee S."/>
            <person name="Ahn S."/>
            <person name="Roh S."/>
        </authorList>
    </citation>
    <scope>NUCLEOTIDE SEQUENCE [LARGE SCALE GENOMIC DNA]</scope>
    <source>
        <strain evidence="13 14">CBA4606</strain>
    </source>
</reference>
<dbReference type="Gene3D" id="3.40.50.720">
    <property type="entry name" value="NAD(P)-binding Rossmann-like Domain"/>
    <property type="match status" value="1"/>
</dbReference>
<evidence type="ECO:0000259" key="12">
    <source>
        <dbReference type="PROSITE" id="PS51201"/>
    </source>
</evidence>
<keyword evidence="10 11" id="KW-0472">Membrane</keyword>
<dbReference type="GO" id="GO:0005886">
    <property type="term" value="C:plasma membrane"/>
    <property type="evidence" value="ECO:0007669"/>
    <property type="project" value="TreeGrafter"/>
</dbReference>
<name>A0A5B8STU6_9GAMM</name>
<comment type="subcellular location">
    <subcellularLocation>
        <location evidence="1">Endomembrane system</location>
        <topology evidence="1">Multi-pass membrane protein</topology>
    </subcellularLocation>
</comment>
<keyword evidence="3" id="KW-0813">Transport</keyword>
<dbReference type="RefSeq" id="WP_147183288.1">
    <property type="nucleotide sequence ID" value="NZ_CP042382.1"/>
</dbReference>
<dbReference type="FunFam" id="3.40.50.720:FF:000036">
    <property type="entry name" value="Glutathione-regulated potassium-efflux system protein KefB"/>
    <property type="match status" value="1"/>
</dbReference>
<feature type="transmembrane region" description="Helical" evidence="11">
    <location>
        <begin position="7"/>
        <end position="33"/>
    </location>
</feature>
<feature type="transmembrane region" description="Helical" evidence="11">
    <location>
        <begin position="356"/>
        <end position="375"/>
    </location>
</feature>
<evidence type="ECO:0000256" key="6">
    <source>
        <dbReference type="ARBA" id="ARBA00022692"/>
    </source>
</evidence>
<dbReference type="KEGG" id="paur:FGL86_03440"/>